<name>A0A0M0BVV7_9ARCH</name>
<organism evidence="1 2">
    <name type="scientific">miscellaneous Crenarchaeota group-1 archaeon SG8-32-3</name>
    <dbReference type="NCBI Taxonomy" id="1685125"/>
    <lineage>
        <taxon>Archaea</taxon>
        <taxon>Candidatus Bathyarchaeota</taxon>
        <taxon>MCG-1</taxon>
    </lineage>
</organism>
<protein>
    <submittedName>
        <fullName evidence="1">Uncharacterized protein</fullName>
    </submittedName>
</protein>
<sequence>MNELRIGNVITLAGVTIIPVEELTIIREINPITKWWYGSKNVYAVVVVSTTFGTQVLDKNARELNVLDLISQVPRLAEMLDLGSG</sequence>
<gene>
    <name evidence="1" type="ORF">AC478_00610</name>
</gene>
<dbReference type="AlphaFoldDB" id="A0A0M0BVV7"/>
<accession>A0A0M0BVV7</accession>
<comment type="caution">
    <text evidence="1">The sequence shown here is derived from an EMBL/GenBank/DDBJ whole genome shotgun (WGS) entry which is preliminary data.</text>
</comment>
<dbReference type="EMBL" id="LFWV01000005">
    <property type="protein sequence ID" value="KON32316.1"/>
    <property type="molecule type" value="Genomic_DNA"/>
</dbReference>
<proteinExistence type="predicted"/>
<reference evidence="2" key="1">
    <citation type="submission" date="2015-06" db="EMBL/GenBank/DDBJ databases">
        <title>New insights into the roles of widespread benthic archaea in carbon and nitrogen cycling.</title>
        <authorList>
            <person name="Lazar C.S."/>
            <person name="Baker B.J."/>
            <person name="Seitz K.W."/>
            <person name="Hyde A.S."/>
            <person name="Dick G.J."/>
            <person name="Hinrichs K.-U."/>
            <person name="Teske A.P."/>
        </authorList>
    </citation>
    <scope>NUCLEOTIDE SEQUENCE [LARGE SCALE GENOMIC DNA]</scope>
</reference>
<evidence type="ECO:0000313" key="2">
    <source>
        <dbReference type="Proteomes" id="UP000054016"/>
    </source>
</evidence>
<dbReference type="Proteomes" id="UP000054016">
    <property type="component" value="Unassembled WGS sequence"/>
</dbReference>
<evidence type="ECO:0000313" key="1">
    <source>
        <dbReference type="EMBL" id="KON32316.1"/>
    </source>
</evidence>